<keyword evidence="1" id="KW-0472">Membrane</keyword>
<sequence>MYKDLRANFYFFMLDFRFATTVFWSIFIASSLVLYFMAMSFNSGSIVISPSMAVYVFCGISGFLLTKDTFPYSIKMGSTRLGFVISSISFSLVLVIFMSLIQFFITWAFNHLIELGTINNFVILSAAEATSLTSTWYNYLFVDVVINLFFLSIGFLLGTIFYRLGLLGGVTAIALFVISILIPTVRTTILEFLFQIENSKIALNYLGVVSISCFAFVIILGLLIKAPPLSKATK</sequence>
<name>A0A941ASN4_9BACI</name>
<accession>A0A941ASN4</accession>
<proteinExistence type="predicted"/>
<feature type="transmembrane region" description="Helical" evidence="1">
    <location>
        <begin position="81"/>
        <end position="105"/>
    </location>
</feature>
<feature type="transmembrane region" description="Helical" evidence="1">
    <location>
        <begin position="136"/>
        <end position="157"/>
    </location>
</feature>
<organism evidence="2 3">
    <name type="scientific">Halalkalibacter suaedae</name>
    <dbReference type="NCBI Taxonomy" id="2822140"/>
    <lineage>
        <taxon>Bacteria</taxon>
        <taxon>Bacillati</taxon>
        <taxon>Bacillota</taxon>
        <taxon>Bacilli</taxon>
        <taxon>Bacillales</taxon>
        <taxon>Bacillaceae</taxon>
        <taxon>Halalkalibacter</taxon>
    </lineage>
</organism>
<keyword evidence="3" id="KW-1185">Reference proteome</keyword>
<feature type="transmembrane region" description="Helical" evidence="1">
    <location>
        <begin position="47"/>
        <end position="65"/>
    </location>
</feature>
<protein>
    <submittedName>
        <fullName evidence="2">Uncharacterized protein</fullName>
    </submittedName>
</protein>
<gene>
    <name evidence="2" type="ORF">J7W16_00265</name>
</gene>
<evidence type="ECO:0000313" key="2">
    <source>
        <dbReference type="EMBL" id="MBP3949544.1"/>
    </source>
</evidence>
<feature type="transmembrane region" description="Helical" evidence="1">
    <location>
        <begin position="202"/>
        <end position="224"/>
    </location>
</feature>
<dbReference type="AlphaFoldDB" id="A0A941ASN4"/>
<reference evidence="2" key="1">
    <citation type="submission" date="2021-03" db="EMBL/GenBank/DDBJ databases">
        <title>Bacillus suaedae sp. nov., isolated from Suaeda aralocaspica.</title>
        <authorList>
            <person name="Lei R.F.R."/>
        </authorList>
    </citation>
    <scope>NUCLEOTIDE SEQUENCE</scope>
    <source>
        <strain evidence="2">YZJH907-2</strain>
    </source>
</reference>
<dbReference type="Proteomes" id="UP000678228">
    <property type="component" value="Unassembled WGS sequence"/>
</dbReference>
<evidence type="ECO:0000256" key="1">
    <source>
        <dbReference type="SAM" id="Phobius"/>
    </source>
</evidence>
<keyword evidence="1" id="KW-0812">Transmembrane</keyword>
<dbReference type="RefSeq" id="WP_210594929.1">
    <property type="nucleotide sequence ID" value="NZ_JAGKSQ010000001.1"/>
</dbReference>
<feature type="transmembrane region" description="Helical" evidence="1">
    <location>
        <begin position="164"/>
        <end position="182"/>
    </location>
</feature>
<keyword evidence="1" id="KW-1133">Transmembrane helix</keyword>
<evidence type="ECO:0000313" key="3">
    <source>
        <dbReference type="Proteomes" id="UP000678228"/>
    </source>
</evidence>
<comment type="caution">
    <text evidence="2">The sequence shown here is derived from an EMBL/GenBank/DDBJ whole genome shotgun (WGS) entry which is preliminary data.</text>
</comment>
<dbReference type="EMBL" id="JAGKSQ010000001">
    <property type="protein sequence ID" value="MBP3949544.1"/>
    <property type="molecule type" value="Genomic_DNA"/>
</dbReference>